<dbReference type="AlphaFoldDB" id="A0A6P5NQG7"/>
<dbReference type="RefSeq" id="XP_020997293.1">
    <property type="nucleotide sequence ID" value="XM_021141634.1"/>
</dbReference>
<proteinExistence type="predicted"/>
<reference evidence="1" key="1">
    <citation type="journal article" date="2016" name="Nat. Genet.">
        <title>The genome sequences of Arachis duranensis and Arachis ipaensis, the diploid ancestors of cultivated peanut.</title>
        <authorList>
            <person name="Bertioli D.J."/>
            <person name="Cannon S.B."/>
            <person name="Froenicke L."/>
            <person name="Huang G."/>
            <person name="Farmer A.D."/>
            <person name="Cannon E.K."/>
            <person name="Liu X."/>
            <person name="Gao D."/>
            <person name="Clevenger J."/>
            <person name="Dash S."/>
            <person name="Ren L."/>
            <person name="Moretzsohn M.C."/>
            <person name="Shirasawa K."/>
            <person name="Huang W."/>
            <person name="Vidigal B."/>
            <person name="Abernathy B."/>
            <person name="Chu Y."/>
            <person name="Niederhuth C.E."/>
            <person name="Umale P."/>
            <person name="Araujo A.C."/>
            <person name="Kozik A."/>
            <person name="Kim K.D."/>
            <person name="Burow M.D."/>
            <person name="Varshney R.K."/>
            <person name="Wang X."/>
            <person name="Zhang X."/>
            <person name="Barkley N."/>
            <person name="Guimaraes P.M."/>
            <person name="Isobe S."/>
            <person name="Guo B."/>
            <person name="Liao B."/>
            <person name="Stalker H.T."/>
            <person name="Schmitz R.J."/>
            <person name="Scheffler B.E."/>
            <person name="Leal-Bertioli S.C."/>
            <person name="Xun X."/>
            <person name="Jackson S.A."/>
            <person name="Michelmore R."/>
            <person name="Ozias-Akins P."/>
        </authorList>
    </citation>
    <scope>NUCLEOTIDE SEQUENCE [LARGE SCALE GENOMIC DNA]</scope>
    <source>
        <strain evidence="1">cv. V14167</strain>
    </source>
</reference>
<accession>A0A6P5NQG7</accession>
<dbReference type="GeneID" id="110280551"/>
<evidence type="ECO:0000313" key="1">
    <source>
        <dbReference type="Proteomes" id="UP000515211"/>
    </source>
</evidence>
<name>A0A6P5NQG7_ARADU</name>
<sequence>MTIAPFYLTLGSLNEKKNSIIRMFISDKWKASKCSKTRDGKNIENIVLGKTFWKNIIDCLRGAYALLHVLRIVDSEEKSAMGYMYSEIDRTKEKIKNAFQSVKASPNFKVEYGVKKGLYDCLDILVGDSALITIIDSQLEDFKGKAKFLGRDVAKNAFKTKTPLQCSSECDRNWSAFEMVHTKRRNRLKTSTMNDIVFVMTDSRLARKKPSRNNADYSLEDLDSDVEWIVEDKNIMKNLEEFDTQNDVNLAPQEDEGKDGSPLIDLEIPLLDVDAFNELLNFSLNENQNIGEHDDHNVNELF</sequence>
<dbReference type="KEGG" id="adu:110280551"/>
<organism evidence="1 2">
    <name type="scientific">Arachis duranensis</name>
    <name type="common">Wild peanut</name>
    <dbReference type="NCBI Taxonomy" id="130453"/>
    <lineage>
        <taxon>Eukaryota</taxon>
        <taxon>Viridiplantae</taxon>
        <taxon>Streptophyta</taxon>
        <taxon>Embryophyta</taxon>
        <taxon>Tracheophyta</taxon>
        <taxon>Spermatophyta</taxon>
        <taxon>Magnoliopsida</taxon>
        <taxon>eudicotyledons</taxon>
        <taxon>Gunneridae</taxon>
        <taxon>Pentapetalae</taxon>
        <taxon>rosids</taxon>
        <taxon>fabids</taxon>
        <taxon>Fabales</taxon>
        <taxon>Fabaceae</taxon>
        <taxon>Papilionoideae</taxon>
        <taxon>50 kb inversion clade</taxon>
        <taxon>dalbergioids sensu lato</taxon>
        <taxon>Dalbergieae</taxon>
        <taxon>Pterocarpus clade</taxon>
        <taxon>Arachis</taxon>
    </lineage>
</organism>
<dbReference type="Proteomes" id="UP000515211">
    <property type="component" value="Chromosome 4"/>
</dbReference>
<keyword evidence="1" id="KW-1185">Reference proteome</keyword>
<dbReference type="InterPro" id="IPR012337">
    <property type="entry name" value="RNaseH-like_sf"/>
</dbReference>
<reference evidence="2" key="2">
    <citation type="submission" date="2025-08" db="UniProtKB">
        <authorList>
            <consortium name="RefSeq"/>
        </authorList>
    </citation>
    <scope>IDENTIFICATION</scope>
    <source>
        <tissue evidence="2">Whole plant</tissue>
    </source>
</reference>
<evidence type="ECO:0000313" key="2">
    <source>
        <dbReference type="RefSeq" id="XP_020997293.1"/>
    </source>
</evidence>
<protein>
    <submittedName>
        <fullName evidence="2">Uncharacterized protein LOC110280551</fullName>
    </submittedName>
</protein>
<dbReference type="SUPFAM" id="SSF53098">
    <property type="entry name" value="Ribonuclease H-like"/>
    <property type="match status" value="1"/>
</dbReference>
<gene>
    <name evidence="2" type="primary">LOC110280551</name>
</gene>